<dbReference type="AlphaFoldDB" id="A0AAV7WFE0"/>
<dbReference type="Proteomes" id="UP001066276">
    <property type="component" value="Chromosome 1_2"/>
</dbReference>
<comment type="caution">
    <text evidence="2">The sequence shown here is derived from an EMBL/GenBank/DDBJ whole genome shotgun (WGS) entry which is preliminary data.</text>
</comment>
<name>A0AAV7WFE0_PLEWA</name>
<reference evidence="2" key="1">
    <citation type="journal article" date="2022" name="bioRxiv">
        <title>Sequencing and chromosome-scale assembly of the giantPleurodeles waltlgenome.</title>
        <authorList>
            <person name="Brown T."/>
            <person name="Elewa A."/>
            <person name="Iarovenko S."/>
            <person name="Subramanian E."/>
            <person name="Araus A.J."/>
            <person name="Petzold A."/>
            <person name="Susuki M."/>
            <person name="Suzuki K.-i.T."/>
            <person name="Hayashi T."/>
            <person name="Toyoda A."/>
            <person name="Oliveira C."/>
            <person name="Osipova E."/>
            <person name="Leigh N.D."/>
            <person name="Simon A."/>
            <person name="Yun M.H."/>
        </authorList>
    </citation>
    <scope>NUCLEOTIDE SEQUENCE</scope>
    <source>
        <strain evidence="2">20211129_DDA</strain>
        <tissue evidence="2">Liver</tissue>
    </source>
</reference>
<protein>
    <submittedName>
        <fullName evidence="2">Uncharacterized protein</fullName>
    </submittedName>
</protein>
<keyword evidence="3" id="KW-1185">Reference proteome</keyword>
<feature type="region of interest" description="Disordered" evidence="1">
    <location>
        <begin position="75"/>
        <end position="109"/>
    </location>
</feature>
<evidence type="ECO:0000256" key="1">
    <source>
        <dbReference type="SAM" id="MobiDB-lite"/>
    </source>
</evidence>
<organism evidence="2 3">
    <name type="scientific">Pleurodeles waltl</name>
    <name type="common">Iberian ribbed newt</name>
    <dbReference type="NCBI Taxonomy" id="8319"/>
    <lineage>
        <taxon>Eukaryota</taxon>
        <taxon>Metazoa</taxon>
        <taxon>Chordata</taxon>
        <taxon>Craniata</taxon>
        <taxon>Vertebrata</taxon>
        <taxon>Euteleostomi</taxon>
        <taxon>Amphibia</taxon>
        <taxon>Batrachia</taxon>
        <taxon>Caudata</taxon>
        <taxon>Salamandroidea</taxon>
        <taxon>Salamandridae</taxon>
        <taxon>Pleurodelinae</taxon>
        <taxon>Pleurodeles</taxon>
    </lineage>
</organism>
<gene>
    <name evidence="2" type="ORF">NDU88_007072</name>
</gene>
<dbReference type="EMBL" id="JANPWB010000002">
    <property type="protein sequence ID" value="KAJ1211716.1"/>
    <property type="molecule type" value="Genomic_DNA"/>
</dbReference>
<evidence type="ECO:0000313" key="2">
    <source>
        <dbReference type="EMBL" id="KAJ1211716.1"/>
    </source>
</evidence>
<proteinExistence type="predicted"/>
<sequence length="109" mass="10915">MLDSPAPEGPAERLLAIAPTRAALPRSAGAELRTVGRRGWAPAAVLVRAAIRIRPTYMRGGLRPLLLIGAAASSDDAGHGGSKVSGPRTAAATPGPLCWIEGPGTTGGG</sequence>
<evidence type="ECO:0000313" key="3">
    <source>
        <dbReference type="Proteomes" id="UP001066276"/>
    </source>
</evidence>
<accession>A0AAV7WFE0</accession>